<protein>
    <submittedName>
        <fullName evidence="1">Uncharacterized protein</fullName>
    </submittedName>
</protein>
<reference evidence="1" key="1">
    <citation type="submission" date="2021-06" db="EMBL/GenBank/DDBJ databases">
        <title>Parelaphostrongylus tenuis whole genome reference sequence.</title>
        <authorList>
            <person name="Garwood T.J."/>
            <person name="Larsen P.A."/>
            <person name="Fountain-Jones N.M."/>
            <person name="Garbe J.R."/>
            <person name="Macchietto M.G."/>
            <person name="Kania S.A."/>
            <person name="Gerhold R.W."/>
            <person name="Richards J.E."/>
            <person name="Wolf T.M."/>
        </authorList>
    </citation>
    <scope>NUCLEOTIDE SEQUENCE</scope>
    <source>
        <strain evidence="1">MNPRO001-30</strain>
        <tissue evidence="1">Meninges</tissue>
    </source>
</reference>
<organism evidence="1 2">
    <name type="scientific">Parelaphostrongylus tenuis</name>
    <name type="common">Meningeal worm</name>
    <dbReference type="NCBI Taxonomy" id="148309"/>
    <lineage>
        <taxon>Eukaryota</taxon>
        <taxon>Metazoa</taxon>
        <taxon>Ecdysozoa</taxon>
        <taxon>Nematoda</taxon>
        <taxon>Chromadorea</taxon>
        <taxon>Rhabditida</taxon>
        <taxon>Rhabditina</taxon>
        <taxon>Rhabditomorpha</taxon>
        <taxon>Strongyloidea</taxon>
        <taxon>Metastrongylidae</taxon>
        <taxon>Parelaphostrongylus</taxon>
    </lineage>
</organism>
<dbReference type="Proteomes" id="UP001196413">
    <property type="component" value="Unassembled WGS sequence"/>
</dbReference>
<proteinExistence type="predicted"/>
<dbReference type="EMBL" id="JAHQIW010003470">
    <property type="protein sequence ID" value="KAJ1358782.1"/>
    <property type="molecule type" value="Genomic_DNA"/>
</dbReference>
<evidence type="ECO:0000313" key="1">
    <source>
        <dbReference type="EMBL" id="KAJ1358782.1"/>
    </source>
</evidence>
<dbReference type="AlphaFoldDB" id="A0AAD5QQM4"/>
<accession>A0AAD5QQM4</accession>
<gene>
    <name evidence="1" type="ORF">KIN20_017300</name>
</gene>
<sequence length="98" mass="10984">MTDICKVHNRAANNIIVNGFGSAYKGKVLEMNITTTTSDCSQLSRVIGFEEDGDVETDFFKLSSRSHFVLCLRQYDFRRVVSDLIVIGDTNYGLLPDT</sequence>
<comment type="caution">
    <text evidence="1">The sequence shown here is derived from an EMBL/GenBank/DDBJ whole genome shotgun (WGS) entry which is preliminary data.</text>
</comment>
<keyword evidence="2" id="KW-1185">Reference proteome</keyword>
<evidence type="ECO:0000313" key="2">
    <source>
        <dbReference type="Proteomes" id="UP001196413"/>
    </source>
</evidence>
<name>A0AAD5QQM4_PARTN</name>